<dbReference type="SUPFAM" id="SSF90123">
    <property type="entry name" value="ABC transporter transmembrane region"/>
    <property type="match status" value="1"/>
</dbReference>
<name>A0A0D1XWQ0_ANEMI</name>
<sequence length="576" mass="64055">MLQVLPFLRPYRKPIIIAVLLMLVELTVELWHPLLMAKIINEGINQQNLSVVLRWGTLMLVLALLGFICGIINSFYAAYVSQNFGFDIRKSLFEKVQSFSFANFNQFPTSTLITRVTSDVTQMQNVVFMSLRIMMRAPLLIIGGMVMALAVNVKLALILVVLIPFLLWFLVRMMNRAFMLFRSVQERLDHVNGILRENLLGIRLIKAFVRYCHESNRFTGANKELMDRTVTALRLVEFIIPLLLLIMNVSVLFILWFGSLEVNTKSGNVGEVVAVINYATRITGALSVVSMIVMQFSRAKASAQRISDVFEAKADISDTGCANADLRITAGKVKLENVSFQYPGISLPALQSISFTVYAGETVAILGATGSGKSTLFQLIPRLYDVSGGSICIDGTDIRAMKLDVLRKQIGFVPQEALLFTGTVKDNILWGKEEASMEEIIEAAQCAQMHETIMKLPHQYDTMLGQKGVNLSGGQKQRLSIARALIRKPKILLLDDSTSALDAKTEAKFLASLNAYSCTTMIITQKISTAMQADTIILLQDGKLLAQGNHESLLHYSLLYQQIVQSQFGRESVPHA</sequence>
<organism evidence="12 14">
    <name type="scientific">Aneurinibacillus migulanus</name>
    <name type="common">Bacillus migulanus</name>
    <dbReference type="NCBI Taxonomy" id="47500"/>
    <lineage>
        <taxon>Bacteria</taxon>
        <taxon>Bacillati</taxon>
        <taxon>Bacillota</taxon>
        <taxon>Bacilli</taxon>
        <taxon>Bacillales</taxon>
        <taxon>Paenibacillaceae</taxon>
        <taxon>Aneurinibacillus group</taxon>
        <taxon>Aneurinibacillus</taxon>
    </lineage>
</organism>
<evidence type="ECO:0000256" key="8">
    <source>
        <dbReference type="ARBA" id="ARBA00023136"/>
    </source>
</evidence>
<dbReference type="GO" id="GO:0015421">
    <property type="term" value="F:ABC-type oligopeptide transporter activity"/>
    <property type="evidence" value="ECO:0007669"/>
    <property type="project" value="TreeGrafter"/>
</dbReference>
<keyword evidence="5" id="KW-0547">Nucleotide-binding</keyword>
<keyword evidence="8 9" id="KW-0472">Membrane</keyword>
<keyword evidence="3" id="KW-1003">Cell membrane</keyword>
<feature type="domain" description="ABC transporter" evidence="10">
    <location>
        <begin position="333"/>
        <end position="566"/>
    </location>
</feature>
<comment type="subcellular location">
    <subcellularLocation>
        <location evidence="1">Cell membrane</location>
        <topology evidence="1">Multi-pass membrane protein</topology>
    </subcellularLocation>
</comment>
<dbReference type="Proteomes" id="UP000182836">
    <property type="component" value="Unassembled WGS sequence"/>
</dbReference>
<keyword evidence="4 9" id="KW-0812">Transmembrane</keyword>
<dbReference type="PANTHER" id="PTHR43394:SF1">
    <property type="entry name" value="ATP-BINDING CASSETTE SUB-FAMILY B MEMBER 10, MITOCHONDRIAL"/>
    <property type="match status" value="1"/>
</dbReference>
<evidence type="ECO:0000313" key="13">
    <source>
        <dbReference type="EMBL" id="SDI25886.1"/>
    </source>
</evidence>
<keyword evidence="2" id="KW-0813">Transport</keyword>
<dbReference type="SMART" id="SM00382">
    <property type="entry name" value="AAA"/>
    <property type="match status" value="1"/>
</dbReference>
<dbReference type="PROSITE" id="PS50929">
    <property type="entry name" value="ABC_TM1F"/>
    <property type="match status" value="1"/>
</dbReference>
<evidence type="ECO:0000259" key="11">
    <source>
        <dbReference type="PROSITE" id="PS50929"/>
    </source>
</evidence>
<feature type="transmembrane region" description="Helical" evidence="9">
    <location>
        <begin position="15"/>
        <end position="35"/>
    </location>
</feature>
<feature type="domain" description="ABC transmembrane type-1" evidence="11">
    <location>
        <begin position="16"/>
        <end position="298"/>
    </location>
</feature>
<evidence type="ECO:0000313" key="12">
    <source>
        <dbReference type="EMBL" id="KON96289.1"/>
    </source>
</evidence>
<feature type="transmembrane region" description="Helical" evidence="9">
    <location>
        <begin position="55"/>
        <end position="80"/>
    </location>
</feature>
<dbReference type="CDD" id="cd18548">
    <property type="entry name" value="ABC_6TM_Tm287_like"/>
    <property type="match status" value="1"/>
</dbReference>
<protein>
    <submittedName>
        <fullName evidence="12">ABC transporter ATP-binding protein</fullName>
    </submittedName>
    <submittedName>
        <fullName evidence="13">ATP-binding cassette, subfamily B</fullName>
    </submittedName>
</protein>
<dbReference type="EMBL" id="FNED01000002">
    <property type="protein sequence ID" value="SDI25886.1"/>
    <property type="molecule type" value="Genomic_DNA"/>
</dbReference>
<dbReference type="InterPro" id="IPR003439">
    <property type="entry name" value="ABC_transporter-like_ATP-bd"/>
</dbReference>
<dbReference type="EMBL" id="LGUG01000004">
    <property type="protein sequence ID" value="KON96289.1"/>
    <property type="molecule type" value="Genomic_DNA"/>
</dbReference>
<accession>A0A0D1XWQ0</accession>
<dbReference type="AlphaFoldDB" id="A0A0D1XWQ0"/>
<dbReference type="InterPro" id="IPR027417">
    <property type="entry name" value="P-loop_NTPase"/>
</dbReference>
<dbReference type="PROSITE" id="PS50893">
    <property type="entry name" value="ABC_TRANSPORTER_2"/>
    <property type="match status" value="1"/>
</dbReference>
<evidence type="ECO:0000259" key="10">
    <source>
        <dbReference type="PROSITE" id="PS50893"/>
    </source>
</evidence>
<dbReference type="FunFam" id="3.40.50.300:FF:000221">
    <property type="entry name" value="Multidrug ABC transporter ATP-binding protein"/>
    <property type="match status" value="1"/>
</dbReference>
<evidence type="ECO:0000256" key="2">
    <source>
        <dbReference type="ARBA" id="ARBA00022448"/>
    </source>
</evidence>
<dbReference type="SUPFAM" id="SSF52540">
    <property type="entry name" value="P-loop containing nucleoside triphosphate hydrolases"/>
    <property type="match status" value="1"/>
</dbReference>
<dbReference type="Proteomes" id="UP000037269">
    <property type="component" value="Unassembled WGS sequence"/>
</dbReference>
<feature type="transmembrane region" description="Helical" evidence="9">
    <location>
        <begin position="278"/>
        <end position="296"/>
    </location>
</feature>
<dbReference type="STRING" id="47500.AF333_13185"/>
<keyword evidence="7 9" id="KW-1133">Transmembrane helix</keyword>
<evidence type="ECO:0000256" key="3">
    <source>
        <dbReference type="ARBA" id="ARBA00022475"/>
    </source>
</evidence>
<gene>
    <name evidence="12" type="ORF">AF333_13185</name>
    <name evidence="13" type="ORF">SAMN04487909_102305</name>
</gene>
<evidence type="ECO:0000313" key="15">
    <source>
        <dbReference type="Proteomes" id="UP000182836"/>
    </source>
</evidence>
<dbReference type="GeneID" id="42306125"/>
<evidence type="ECO:0000313" key="14">
    <source>
        <dbReference type="Proteomes" id="UP000037269"/>
    </source>
</evidence>
<dbReference type="GO" id="GO:0005886">
    <property type="term" value="C:plasma membrane"/>
    <property type="evidence" value="ECO:0007669"/>
    <property type="project" value="UniProtKB-SubCell"/>
</dbReference>
<evidence type="ECO:0000256" key="6">
    <source>
        <dbReference type="ARBA" id="ARBA00022840"/>
    </source>
</evidence>
<dbReference type="InterPro" id="IPR003593">
    <property type="entry name" value="AAA+_ATPase"/>
</dbReference>
<dbReference type="GO" id="GO:0005524">
    <property type="term" value="F:ATP binding"/>
    <property type="evidence" value="ECO:0007669"/>
    <property type="project" value="UniProtKB-KW"/>
</dbReference>
<dbReference type="PATRIC" id="fig|47500.8.peg.1393"/>
<dbReference type="Gene3D" id="1.20.1560.10">
    <property type="entry name" value="ABC transporter type 1, transmembrane domain"/>
    <property type="match status" value="1"/>
</dbReference>
<keyword evidence="14" id="KW-1185">Reference proteome</keyword>
<dbReference type="InterPro" id="IPR036640">
    <property type="entry name" value="ABC1_TM_sf"/>
</dbReference>
<reference evidence="12 14" key="1">
    <citation type="submission" date="2015-07" db="EMBL/GenBank/DDBJ databases">
        <title>Fjat-14205 dsm 2895.</title>
        <authorList>
            <person name="Liu B."/>
            <person name="Wang J."/>
            <person name="Zhu Y."/>
            <person name="Liu G."/>
            <person name="Chen Q."/>
            <person name="Chen Z."/>
            <person name="Lan J."/>
            <person name="Che J."/>
            <person name="Ge C."/>
            <person name="Shi H."/>
            <person name="Pan Z."/>
            <person name="Liu X."/>
        </authorList>
    </citation>
    <scope>NUCLEOTIDE SEQUENCE [LARGE SCALE GENOMIC DNA]</scope>
    <source>
        <strain evidence="12 14">DSM 2895</strain>
    </source>
</reference>
<dbReference type="RefSeq" id="WP_043063974.1">
    <property type="nucleotide sequence ID" value="NZ_BJOA01000225.1"/>
</dbReference>
<feature type="transmembrane region" description="Helical" evidence="9">
    <location>
        <begin position="156"/>
        <end position="174"/>
    </location>
</feature>
<dbReference type="Pfam" id="PF00005">
    <property type="entry name" value="ABC_tran"/>
    <property type="match status" value="1"/>
</dbReference>
<evidence type="ECO:0000256" key="9">
    <source>
        <dbReference type="SAM" id="Phobius"/>
    </source>
</evidence>
<dbReference type="InterPro" id="IPR017871">
    <property type="entry name" value="ABC_transporter-like_CS"/>
</dbReference>
<evidence type="ECO:0000256" key="5">
    <source>
        <dbReference type="ARBA" id="ARBA00022741"/>
    </source>
</evidence>
<dbReference type="GO" id="GO:0016887">
    <property type="term" value="F:ATP hydrolysis activity"/>
    <property type="evidence" value="ECO:0007669"/>
    <property type="project" value="InterPro"/>
</dbReference>
<dbReference type="PROSITE" id="PS00211">
    <property type="entry name" value="ABC_TRANSPORTER_1"/>
    <property type="match status" value="1"/>
</dbReference>
<proteinExistence type="predicted"/>
<evidence type="ECO:0000256" key="4">
    <source>
        <dbReference type="ARBA" id="ARBA00022692"/>
    </source>
</evidence>
<evidence type="ECO:0000256" key="7">
    <source>
        <dbReference type="ARBA" id="ARBA00022989"/>
    </source>
</evidence>
<dbReference type="Gene3D" id="3.40.50.300">
    <property type="entry name" value="P-loop containing nucleotide triphosphate hydrolases"/>
    <property type="match status" value="1"/>
</dbReference>
<dbReference type="InterPro" id="IPR039421">
    <property type="entry name" value="Type_1_exporter"/>
</dbReference>
<feature type="transmembrane region" description="Helical" evidence="9">
    <location>
        <begin position="235"/>
        <end position="258"/>
    </location>
</feature>
<dbReference type="InterPro" id="IPR011527">
    <property type="entry name" value="ABC1_TM_dom"/>
</dbReference>
<evidence type="ECO:0000256" key="1">
    <source>
        <dbReference type="ARBA" id="ARBA00004651"/>
    </source>
</evidence>
<dbReference type="OrthoDB" id="9770415at2"/>
<dbReference type="Pfam" id="PF00664">
    <property type="entry name" value="ABC_membrane"/>
    <property type="match status" value="1"/>
</dbReference>
<dbReference type="PANTHER" id="PTHR43394">
    <property type="entry name" value="ATP-DEPENDENT PERMEASE MDL1, MITOCHONDRIAL"/>
    <property type="match status" value="1"/>
</dbReference>
<reference evidence="13 15" key="2">
    <citation type="submission" date="2016-10" db="EMBL/GenBank/DDBJ databases">
        <authorList>
            <person name="de Groot N.N."/>
        </authorList>
    </citation>
    <scope>NUCLEOTIDE SEQUENCE [LARGE SCALE GENOMIC DNA]</scope>
    <source>
        <strain evidence="13 15">DSM 2895</strain>
    </source>
</reference>
<keyword evidence="6 12" id="KW-0067">ATP-binding</keyword>